<evidence type="ECO:0000313" key="4">
    <source>
        <dbReference type="Proteomes" id="UP000250043"/>
    </source>
</evidence>
<dbReference type="OrthoDB" id="47172at2759"/>
<reference evidence="3 4" key="1">
    <citation type="submission" date="2016-07" db="EMBL/GenBank/DDBJ databases">
        <title>Draft genome of the white-rot fungus Obba rivulosa 3A-2.</title>
        <authorList>
            <consortium name="DOE Joint Genome Institute"/>
            <person name="Miettinen O."/>
            <person name="Riley R."/>
            <person name="Acob R."/>
            <person name="Barry K."/>
            <person name="Cullen D."/>
            <person name="De Vries R."/>
            <person name="Hainaut M."/>
            <person name="Hatakka A."/>
            <person name="Henrissat B."/>
            <person name="Hilden K."/>
            <person name="Kuo R."/>
            <person name="Labutti K."/>
            <person name="Lipzen A."/>
            <person name="Makela M.R."/>
            <person name="Sandor L."/>
            <person name="Spatafora J.W."/>
            <person name="Grigoriev I.V."/>
            <person name="Hibbett D.S."/>
        </authorList>
    </citation>
    <scope>NUCLEOTIDE SEQUENCE [LARGE SCALE GENOMIC DNA]</scope>
    <source>
        <strain evidence="3 4">3A-2</strain>
    </source>
</reference>
<feature type="domain" description="JmjC" evidence="2">
    <location>
        <begin position="206"/>
        <end position="388"/>
    </location>
</feature>
<accession>A0A8E2AYR8</accession>
<sequence>MSKSTGPALACLRRAYTKGCILQALADALDCFYNGAQTSALSSIRWLDKAIIIAGAPGEGKLDLILDTIGNVQADFLGRGAEEVVAGLPPEPPQRLTTTLGSMKTAVNSIPRLGRPPSLASFVSHMAQQPFILSGFIQDWPALNEHPWRSPRYLRSIAGPGRIVPVEIGDDYRKDEWTQALMPWDEFLDKVMPSPKSTQASDLPVLYLAQHNLFLQFPALQSDVIVPDYVYSSLPPPPDFPHYEPPTNADQLVMNAWLGPASTVSPAHTDPFYNFYAQAVGRKTVWLAPPDVGPSMYPFPPPGTAADRPHNPAANHTNASMSNTSQVDVFSSPDGDGTAHRPFPLFWENVVDRAMCATLEPGDLLFFPPGWWHAMRSEEVSFSVSMWF</sequence>
<dbReference type="PANTHER" id="PTHR12461">
    <property type="entry name" value="HYPOXIA-INDUCIBLE FACTOR 1 ALPHA INHIBITOR-RELATED"/>
    <property type="match status" value="1"/>
</dbReference>
<organism evidence="3 4">
    <name type="scientific">Obba rivulosa</name>
    <dbReference type="NCBI Taxonomy" id="1052685"/>
    <lineage>
        <taxon>Eukaryota</taxon>
        <taxon>Fungi</taxon>
        <taxon>Dikarya</taxon>
        <taxon>Basidiomycota</taxon>
        <taxon>Agaricomycotina</taxon>
        <taxon>Agaricomycetes</taxon>
        <taxon>Polyporales</taxon>
        <taxon>Gelatoporiaceae</taxon>
        <taxon>Obba</taxon>
    </lineage>
</organism>
<dbReference type="SUPFAM" id="SSF51197">
    <property type="entry name" value="Clavaminate synthase-like"/>
    <property type="match status" value="1"/>
</dbReference>
<gene>
    <name evidence="3" type="ORF">OBBRIDRAFT_733181</name>
</gene>
<dbReference type="Gene3D" id="2.60.120.650">
    <property type="entry name" value="Cupin"/>
    <property type="match status" value="1"/>
</dbReference>
<dbReference type="InterPro" id="IPR003347">
    <property type="entry name" value="JmjC_dom"/>
</dbReference>
<dbReference type="AlphaFoldDB" id="A0A8E2AYR8"/>
<dbReference type="Proteomes" id="UP000250043">
    <property type="component" value="Unassembled WGS sequence"/>
</dbReference>
<protein>
    <submittedName>
        <fullName evidence="3">Clavaminate synthase-like protein</fullName>
    </submittedName>
</protein>
<proteinExistence type="predicted"/>
<evidence type="ECO:0000259" key="2">
    <source>
        <dbReference type="PROSITE" id="PS51184"/>
    </source>
</evidence>
<feature type="region of interest" description="Disordered" evidence="1">
    <location>
        <begin position="300"/>
        <end position="335"/>
    </location>
</feature>
<name>A0A8E2AYR8_9APHY</name>
<dbReference type="Pfam" id="PF13621">
    <property type="entry name" value="Cupin_8"/>
    <property type="match status" value="1"/>
</dbReference>
<keyword evidence="4" id="KW-1185">Reference proteome</keyword>
<evidence type="ECO:0000313" key="3">
    <source>
        <dbReference type="EMBL" id="OCH89092.1"/>
    </source>
</evidence>
<dbReference type="PROSITE" id="PS51184">
    <property type="entry name" value="JMJC"/>
    <property type="match status" value="1"/>
</dbReference>
<dbReference type="EMBL" id="KV722435">
    <property type="protein sequence ID" value="OCH89092.1"/>
    <property type="molecule type" value="Genomic_DNA"/>
</dbReference>
<dbReference type="PANTHER" id="PTHR12461:SF94">
    <property type="entry name" value="JMJC DOMAIN-CONTAINING PROTEIN"/>
    <property type="match status" value="1"/>
</dbReference>
<feature type="compositionally biased region" description="Polar residues" evidence="1">
    <location>
        <begin position="314"/>
        <end position="329"/>
    </location>
</feature>
<dbReference type="InterPro" id="IPR041667">
    <property type="entry name" value="Cupin_8"/>
</dbReference>
<evidence type="ECO:0000256" key="1">
    <source>
        <dbReference type="SAM" id="MobiDB-lite"/>
    </source>
</evidence>